<dbReference type="AlphaFoldDB" id="A0A6A3CU41"/>
<comment type="caution">
    <text evidence="2">The sequence shown here is derived from an EMBL/GenBank/DDBJ whole genome shotgun (WGS) entry which is preliminary data.</text>
</comment>
<proteinExistence type="predicted"/>
<protein>
    <submittedName>
        <fullName evidence="2">Uncharacterized protein</fullName>
    </submittedName>
</protein>
<gene>
    <name evidence="2" type="ORF">F3Y22_tig00001728pilonHSYRG00014</name>
</gene>
<evidence type="ECO:0000313" key="3">
    <source>
        <dbReference type="Proteomes" id="UP000436088"/>
    </source>
</evidence>
<evidence type="ECO:0000256" key="1">
    <source>
        <dbReference type="SAM" id="MobiDB-lite"/>
    </source>
</evidence>
<keyword evidence="3" id="KW-1185">Reference proteome</keyword>
<feature type="region of interest" description="Disordered" evidence="1">
    <location>
        <begin position="1"/>
        <end position="23"/>
    </location>
</feature>
<organism evidence="2 3">
    <name type="scientific">Hibiscus syriacus</name>
    <name type="common">Rose of Sharon</name>
    <dbReference type="NCBI Taxonomy" id="106335"/>
    <lineage>
        <taxon>Eukaryota</taxon>
        <taxon>Viridiplantae</taxon>
        <taxon>Streptophyta</taxon>
        <taxon>Embryophyta</taxon>
        <taxon>Tracheophyta</taxon>
        <taxon>Spermatophyta</taxon>
        <taxon>Magnoliopsida</taxon>
        <taxon>eudicotyledons</taxon>
        <taxon>Gunneridae</taxon>
        <taxon>Pentapetalae</taxon>
        <taxon>rosids</taxon>
        <taxon>malvids</taxon>
        <taxon>Malvales</taxon>
        <taxon>Malvaceae</taxon>
        <taxon>Malvoideae</taxon>
        <taxon>Hibiscus</taxon>
    </lineage>
</organism>
<sequence>MQRKKKQQRCCQSQPSPPTETMVVEEKAVPVNGLARDSTVKRDRSCEKEGNLDLNFGEDEAEVEENEEVKVADELIIRL</sequence>
<evidence type="ECO:0000313" key="2">
    <source>
        <dbReference type="EMBL" id="KAE8732793.1"/>
    </source>
</evidence>
<accession>A0A6A3CU41</accession>
<dbReference type="Proteomes" id="UP000436088">
    <property type="component" value="Unassembled WGS sequence"/>
</dbReference>
<reference evidence="2" key="1">
    <citation type="submission" date="2019-09" db="EMBL/GenBank/DDBJ databases">
        <title>Draft genome information of white flower Hibiscus syriacus.</title>
        <authorList>
            <person name="Kim Y.-M."/>
        </authorList>
    </citation>
    <scope>NUCLEOTIDE SEQUENCE [LARGE SCALE GENOMIC DNA]</scope>
    <source>
        <strain evidence="2">YM2019G1</strain>
    </source>
</reference>
<name>A0A6A3CU41_HIBSY</name>
<dbReference type="EMBL" id="VEPZ02000133">
    <property type="protein sequence ID" value="KAE8732793.1"/>
    <property type="molecule type" value="Genomic_DNA"/>
</dbReference>